<reference evidence="1 2" key="1">
    <citation type="submission" date="2019-02" db="EMBL/GenBank/DDBJ databases">
        <title>Deep-cultivation of Planctomycetes and their phenomic and genomic characterization uncovers novel biology.</title>
        <authorList>
            <person name="Wiegand S."/>
            <person name="Jogler M."/>
            <person name="Boedeker C."/>
            <person name="Pinto D."/>
            <person name="Vollmers J."/>
            <person name="Rivas-Marin E."/>
            <person name="Kohn T."/>
            <person name="Peeters S.H."/>
            <person name="Heuer A."/>
            <person name="Rast P."/>
            <person name="Oberbeckmann S."/>
            <person name="Bunk B."/>
            <person name="Jeske O."/>
            <person name="Meyerdierks A."/>
            <person name="Storesund J.E."/>
            <person name="Kallscheuer N."/>
            <person name="Luecker S."/>
            <person name="Lage O.M."/>
            <person name="Pohl T."/>
            <person name="Merkel B.J."/>
            <person name="Hornburger P."/>
            <person name="Mueller R.-W."/>
            <person name="Bruemmer F."/>
            <person name="Labrenz M."/>
            <person name="Spormann A.M."/>
            <person name="Op den Camp H."/>
            <person name="Overmann J."/>
            <person name="Amann R."/>
            <person name="Jetten M.S.M."/>
            <person name="Mascher T."/>
            <person name="Medema M.H."/>
            <person name="Devos D.P."/>
            <person name="Kaster A.-K."/>
            <person name="Ovreas L."/>
            <person name="Rohde M."/>
            <person name="Galperin M.Y."/>
            <person name="Jogler C."/>
        </authorList>
    </citation>
    <scope>NUCLEOTIDE SEQUENCE [LARGE SCALE GENOMIC DNA]</scope>
    <source>
        <strain evidence="1 2">Spa11</strain>
    </source>
</reference>
<dbReference type="AlphaFoldDB" id="A0A518KAV6"/>
<keyword evidence="2" id="KW-1185">Reference proteome</keyword>
<sequence precursor="true">MTPITSRPFILGRPTLAPRRHNLPESEVALLRMRRRLLRFIMENHRQRTAERGLSQQPVRHTA</sequence>
<protein>
    <submittedName>
        <fullName evidence="1">Uncharacterized protein</fullName>
    </submittedName>
</protein>
<dbReference type="Proteomes" id="UP000316426">
    <property type="component" value="Chromosome"/>
</dbReference>
<proteinExistence type="predicted"/>
<gene>
    <name evidence="1" type="ORF">Spa11_31310</name>
</gene>
<dbReference type="KEGG" id="bmei:Spa11_31310"/>
<organism evidence="1 2">
    <name type="scientific">Botrimarina mediterranea</name>
    <dbReference type="NCBI Taxonomy" id="2528022"/>
    <lineage>
        <taxon>Bacteria</taxon>
        <taxon>Pseudomonadati</taxon>
        <taxon>Planctomycetota</taxon>
        <taxon>Planctomycetia</taxon>
        <taxon>Pirellulales</taxon>
        <taxon>Lacipirellulaceae</taxon>
        <taxon>Botrimarina</taxon>
    </lineage>
</organism>
<dbReference type="RefSeq" id="WP_145113753.1">
    <property type="nucleotide sequence ID" value="NZ_CP036349.1"/>
</dbReference>
<name>A0A518KAV6_9BACT</name>
<evidence type="ECO:0000313" key="1">
    <source>
        <dbReference type="EMBL" id="QDV74922.1"/>
    </source>
</evidence>
<evidence type="ECO:0000313" key="2">
    <source>
        <dbReference type="Proteomes" id="UP000316426"/>
    </source>
</evidence>
<dbReference type="EMBL" id="CP036349">
    <property type="protein sequence ID" value="QDV74922.1"/>
    <property type="molecule type" value="Genomic_DNA"/>
</dbReference>
<accession>A0A518KAV6</accession>